<dbReference type="EMBL" id="JAHIBW010000026">
    <property type="protein sequence ID" value="KAG7297285.1"/>
    <property type="molecule type" value="Genomic_DNA"/>
</dbReference>
<comment type="caution">
    <text evidence="8">The sequence shown here is derived from an EMBL/GenBank/DDBJ whole genome shotgun (WGS) entry which is preliminary data.</text>
</comment>
<evidence type="ECO:0000256" key="5">
    <source>
        <dbReference type="ARBA" id="ARBA00022588"/>
    </source>
</evidence>
<evidence type="ECO:0000256" key="6">
    <source>
        <dbReference type="ARBA" id="ARBA00022859"/>
    </source>
</evidence>
<feature type="signal peptide" evidence="7">
    <location>
        <begin position="1"/>
        <end position="22"/>
    </location>
</feature>
<evidence type="ECO:0000256" key="1">
    <source>
        <dbReference type="ARBA" id="ARBA00004613"/>
    </source>
</evidence>
<feature type="chain" id="PRO_5045749837" evidence="7">
    <location>
        <begin position="23"/>
        <end position="66"/>
    </location>
</feature>
<evidence type="ECO:0000256" key="4">
    <source>
        <dbReference type="ARBA" id="ARBA00022529"/>
    </source>
</evidence>
<protein>
    <submittedName>
        <fullName evidence="8">Hyphancin-3F</fullName>
    </submittedName>
</protein>
<keyword evidence="7" id="KW-0732">Signal</keyword>
<evidence type="ECO:0000313" key="9">
    <source>
        <dbReference type="Proteomes" id="UP000823941"/>
    </source>
</evidence>
<comment type="similarity">
    <text evidence="2">Belongs to the cecropin family.</text>
</comment>
<name>A0ABQ7PXU3_PLUXY</name>
<evidence type="ECO:0000256" key="2">
    <source>
        <dbReference type="ARBA" id="ARBA00010680"/>
    </source>
</evidence>
<keyword evidence="9" id="KW-1185">Reference proteome</keyword>
<evidence type="ECO:0000256" key="3">
    <source>
        <dbReference type="ARBA" id="ARBA00022525"/>
    </source>
</evidence>
<dbReference type="Pfam" id="PF00272">
    <property type="entry name" value="Cecropin"/>
    <property type="match status" value="1"/>
</dbReference>
<evidence type="ECO:0000313" key="8">
    <source>
        <dbReference type="EMBL" id="KAG7297285.1"/>
    </source>
</evidence>
<proteinExistence type="inferred from homology"/>
<accession>A0ABQ7PXU3</accession>
<keyword evidence="4" id="KW-0929">Antimicrobial</keyword>
<keyword evidence="6" id="KW-0391">Immunity</keyword>
<organism evidence="8 9">
    <name type="scientific">Plutella xylostella</name>
    <name type="common">Diamondback moth</name>
    <name type="synonym">Plutella maculipennis</name>
    <dbReference type="NCBI Taxonomy" id="51655"/>
    <lineage>
        <taxon>Eukaryota</taxon>
        <taxon>Metazoa</taxon>
        <taxon>Ecdysozoa</taxon>
        <taxon>Arthropoda</taxon>
        <taxon>Hexapoda</taxon>
        <taxon>Insecta</taxon>
        <taxon>Pterygota</taxon>
        <taxon>Neoptera</taxon>
        <taxon>Endopterygota</taxon>
        <taxon>Lepidoptera</taxon>
        <taxon>Glossata</taxon>
        <taxon>Ditrysia</taxon>
        <taxon>Yponomeutoidea</taxon>
        <taxon>Plutellidae</taxon>
        <taxon>Plutella</taxon>
    </lineage>
</organism>
<sequence length="66" mass="7269">MKLSNIFFFVFMVFFAVASVSAAPRWKPFKKLEKVGRNIRDGIIKAGPAVTVIGQATSIARPTGKR</sequence>
<dbReference type="Proteomes" id="UP000823941">
    <property type="component" value="Chromosome 26"/>
</dbReference>
<evidence type="ECO:0000256" key="7">
    <source>
        <dbReference type="SAM" id="SignalP"/>
    </source>
</evidence>
<dbReference type="PROSITE" id="PS00268">
    <property type="entry name" value="CECROPIN"/>
    <property type="match status" value="1"/>
</dbReference>
<gene>
    <name evidence="8" type="ORF">JYU34_019242</name>
</gene>
<reference evidence="8 9" key="1">
    <citation type="submission" date="2021-06" db="EMBL/GenBank/DDBJ databases">
        <title>A haploid diamondback moth (Plutella xylostella L.) genome assembly resolves 31 chromosomes and identifies a diamide resistance mutation.</title>
        <authorList>
            <person name="Ward C.M."/>
            <person name="Perry K.D."/>
            <person name="Baker G."/>
            <person name="Powis K."/>
            <person name="Heckel D.G."/>
            <person name="Baxter S.W."/>
        </authorList>
    </citation>
    <scope>NUCLEOTIDE SEQUENCE [LARGE SCALE GENOMIC DNA]</scope>
    <source>
        <strain evidence="8 9">LV</strain>
        <tissue evidence="8">Single pupa</tissue>
    </source>
</reference>
<keyword evidence="5" id="KW-0399">Innate immunity</keyword>
<dbReference type="InterPro" id="IPR000875">
    <property type="entry name" value="CecC-like"/>
</dbReference>
<keyword evidence="3" id="KW-0964">Secreted</keyword>
<comment type="subcellular location">
    <subcellularLocation>
        <location evidence="1">Secreted</location>
    </subcellularLocation>
</comment>